<gene>
    <name evidence="3" type="ORF">NSCI0253_LOCUS26875</name>
</gene>
<dbReference type="InterPro" id="IPR027417">
    <property type="entry name" value="P-loop_NTPase"/>
</dbReference>
<dbReference type="SUPFAM" id="SSF52540">
    <property type="entry name" value="P-loop containing nucleoside triphosphate hydrolases"/>
    <property type="match status" value="1"/>
</dbReference>
<feature type="signal peptide" evidence="2">
    <location>
        <begin position="1"/>
        <end position="38"/>
    </location>
</feature>
<proteinExistence type="predicted"/>
<accession>A0A7S1F906</accession>
<dbReference type="AlphaFoldDB" id="A0A7S1F906"/>
<feature type="chain" id="PRO_5030858374" description="Sulfotransferase domain-containing protein" evidence="2">
    <location>
        <begin position="39"/>
        <end position="404"/>
    </location>
</feature>
<organism evidence="3">
    <name type="scientific">Noctiluca scintillans</name>
    <name type="common">Sea sparkle</name>
    <name type="synonym">Red tide dinoflagellate</name>
    <dbReference type="NCBI Taxonomy" id="2966"/>
    <lineage>
        <taxon>Eukaryota</taxon>
        <taxon>Sar</taxon>
        <taxon>Alveolata</taxon>
        <taxon>Dinophyceae</taxon>
        <taxon>Noctilucales</taxon>
        <taxon>Noctilucaceae</taxon>
        <taxon>Noctiluca</taxon>
    </lineage>
</organism>
<keyword evidence="2" id="KW-0732">Signal</keyword>
<name>A0A7S1F906_NOCSC</name>
<evidence type="ECO:0000313" key="3">
    <source>
        <dbReference type="EMBL" id="CAD8852525.1"/>
    </source>
</evidence>
<evidence type="ECO:0000256" key="1">
    <source>
        <dbReference type="SAM" id="MobiDB-lite"/>
    </source>
</evidence>
<feature type="region of interest" description="Disordered" evidence="1">
    <location>
        <begin position="56"/>
        <end position="80"/>
    </location>
</feature>
<sequence>MAHDRSDTCPSVRQATRVALAFLLCAATLLLDPTSVYPIVPAPSIEEESRRLSIFPSLGRPSPMEGTMSRRRYPGASQLRSQLLSQRSTIIRRRAPISMRSSQLSSKALSAATKKRPSIPRAPSSLRPVLTDYAAYMREHTFEGKQWEVFGPFDSGTNLMSMTIESNFPKGWKTAGYLAKLWKHSNDHGNPANIYTSATHLTGYNVSNTVAIAMVRSPLAQVMAWKKAAYDLGPCISRPQTSYGQPCTPVLGATIWDSKRQRRMKDVFVKFGSVMDVYNSYVQLYQSLIKDNRFSSVLLVTFEELVADTPSVVRRLAPLLGVDAPAEPVVVKRPAKKHGRSKGHTEQLKAQQDRPWLRGFAKKTLTTLCCQLDILALGNISEASGHPYAKDCEDLIGTLTCAFV</sequence>
<evidence type="ECO:0008006" key="4">
    <source>
        <dbReference type="Google" id="ProtNLM"/>
    </source>
</evidence>
<reference evidence="3" key="1">
    <citation type="submission" date="2021-01" db="EMBL/GenBank/DDBJ databases">
        <authorList>
            <person name="Corre E."/>
            <person name="Pelletier E."/>
            <person name="Niang G."/>
            <person name="Scheremetjew M."/>
            <person name="Finn R."/>
            <person name="Kale V."/>
            <person name="Holt S."/>
            <person name="Cochrane G."/>
            <person name="Meng A."/>
            <person name="Brown T."/>
            <person name="Cohen L."/>
        </authorList>
    </citation>
    <scope>NUCLEOTIDE SEQUENCE</scope>
</reference>
<dbReference type="EMBL" id="HBFQ01037978">
    <property type="protein sequence ID" value="CAD8852525.1"/>
    <property type="molecule type" value="Transcribed_RNA"/>
</dbReference>
<evidence type="ECO:0000256" key="2">
    <source>
        <dbReference type="SAM" id="SignalP"/>
    </source>
</evidence>
<protein>
    <recommendedName>
        <fullName evidence="4">Sulfotransferase domain-containing protein</fullName>
    </recommendedName>
</protein>
<dbReference type="Gene3D" id="3.40.50.300">
    <property type="entry name" value="P-loop containing nucleotide triphosphate hydrolases"/>
    <property type="match status" value="1"/>
</dbReference>